<gene>
    <name evidence="9" type="ORF">TrVE_jg10887</name>
</gene>
<name>A0A9W7BLP3_9STRA</name>
<dbReference type="GO" id="GO:0012505">
    <property type="term" value="C:endomembrane system"/>
    <property type="evidence" value="ECO:0007669"/>
    <property type="project" value="UniProtKB-ARBA"/>
</dbReference>
<dbReference type="PANTHER" id="PTHR23137:SF6">
    <property type="entry name" value="VESICLE TRANSPORT PROTEIN"/>
    <property type="match status" value="1"/>
</dbReference>
<comment type="similarity">
    <text evidence="7 8">Belongs to the SFT2 family.</text>
</comment>
<feature type="transmembrane region" description="Helical" evidence="8">
    <location>
        <begin position="111"/>
        <end position="128"/>
    </location>
</feature>
<dbReference type="EMBL" id="BRXX01000131">
    <property type="protein sequence ID" value="GMH92691.1"/>
    <property type="molecule type" value="Genomic_DNA"/>
</dbReference>
<dbReference type="PANTHER" id="PTHR23137">
    <property type="entry name" value="VESICLE TRANSPORT PROTEIN-RELATED"/>
    <property type="match status" value="1"/>
</dbReference>
<evidence type="ECO:0000256" key="4">
    <source>
        <dbReference type="ARBA" id="ARBA00022927"/>
    </source>
</evidence>
<dbReference type="GO" id="GO:0005737">
    <property type="term" value="C:cytoplasm"/>
    <property type="evidence" value="ECO:0007669"/>
    <property type="project" value="UniProtKB-ARBA"/>
</dbReference>
<evidence type="ECO:0000256" key="3">
    <source>
        <dbReference type="ARBA" id="ARBA00022692"/>
    </source>
</evidence>
<dbReference type="InterPro" id="IPR007305">
    <property type="entry name" value="Vesicle_transpt_Got1/SFT2"/>
</dbReference>
<evidence type="ECO:0000256" key="6">
    <source>
        <dbReference type="ARBA" id="ARBA00023136"/>
    </source>
</evidence>
<dbReference type="InterPro" id="IPR011691">
    <property type="entry name" value="Vesicle_transpt_SFT2"/>
</dbReference>
<dbReference type="GO" id="GO:0015031">
    <property type="term" value="P:protein transport"/>
    <property type="evidence" value="ECO:0007669"/>
    <property type="project" value="UniProtKB-KW"/>
</dbReference>
<comment type="subcellular location">
    <subcellularLocation>
        <location evidence="1 8">Membrane</location>
        <topology evidence="1 8">Multi-pass membrane protein</topology>
    </subcellularLocation>
</comment>
<feature type="transmembrane region" description="Helical" evidence="8">
    <location>
        <begin position="72"/>
        <end position="91"/>
    </location>
</feature>
<evidence type="ECO:0000256" key="5">
    <source>
        <dbReference type="ARBA" id="ARBA00022989"/>
    </source>
</evidence>
<dbReference type="Proteomes" id="UP001165160">
    <property type="component" value="Unassembled WGS sequence"/>
</dbReference>
<evidence type="ECO:0000256" key="1">
    <source>
        <dbReference type="ARBA" id="ARBA00004141"/>
    </source>
</evidence>
<feature type="transmembrane region" description="Helical" evidence="8">
    <location>
        <begin position="134"/>
        <end position="153"/>
    </location>
</feature>
<evidence type="ECO:0000313" key="10">
    <source>
        <dbReference type="Proteomes" id="UP001165160"/>
    </source>
</evidence>
<dbReference type="GO" id="GO:0016192">
    <property type="term" value="P:vesicle-mediated transport"/>
    <property type="evidence" value="ECO:0007669"/>
    <property type="project" value="InterPro"/>
</dbReference>
<keyword evidence="6 8" id="KW-0472">Membrane</keyword>
<accession>A0A9W7BLP3</accession>
<keyword evidence="2 8" id="KW-0813">Transport</keyword>
<dbReference type="AlphaFoldDB" id="A0A9W7BLP3"/>
<dbReference type="Pfam" id="PF04178">
    <property type="entry name" value="Got1"/>
    <property type="match status" value="1"/>
</dbReference>
<keyword evidence="5 8" id="KW-1133">Transmembrane helix</keyword>
<protein>
    <recommendedName>
        <fullName evidence="8">Vesicle transport protein</fullName>
    </recommendedName>
</protein>
<dbReference type="GO" id="GO:0016020">
    <property type="term" value="C:membrane"/>
    <property type="evidence" value="ECO:0007669"/>
    <property type="project" value="UniProtKB-SubCell"/>
</dbReference>
<keyword evidence="3 8" id="KW-0812">Transmembrane</keyword>
<evidence type="ECO:0000256" key="7">
    <source>
        <dbReference type="ARBA" id="ARBA00025800"/>
    </source>
</evidence>
<reference evidence="10" key="1">
    <citation type="journal article" date="2023" name="Commun. Biol.">
        <title>Genome analysis of Parmales, the sister group of diatoms, reveals the evolutionary specialization of diatoms from phago-mixotrophs to photoautotrophs.</title>
        <authorList>
            <person name="Ban H."/>
            <person name="Sato S."/>
            <person name="Yoshikawa S."/>
            <person name="Yamada K."/>
            <person name="Nakamura Y."/>
            <person name="Ichinomiya M."/>
            <person name="Sato N."/>
            <person name="Blanc-Mathieu R."/>
            <person name="Endo H."/>
            <person name="Kuwata A."/>
            <person name="Ogata H."/>
        </authorList>
    </citation>
    <scope>NUCLEOTIDE SEQUENCE [LARGE SCALE GENOMIC DNA]</scope>
    <source>
        <strain evidence="10">NIES 3699</strain>
    </source>
</reference>
<organism evidence="9 10">
    <name type="scientific">Triparma verrucosa</name>
    <dbReference type="NCBI Taxonomy" id="1606542"/>
    <lineage>
        <taxon>Eukaryota</taxon>
        <taxon>Sar</taxon>
        <taxon>Stramenopiles</taxon>
        <taxon>Ochrophyta</taxon>
        <taxon>Bolidophyceae</taxon>
        <taxon>Parmales</taxon>
        <taxon>Triparmaceae</taxon>
        <taxon>Triparma</taxon>
    </lineage>
</organism>
<feature type="transmembrane region" description="Helical" evidence="8">
    <location>
        <begin position="41"/>
        <end position="60"/>
    </location>
</feature>
<evidence type="ECO:0000256" key="2">
    <source>
        <dbReference type="ARBA" id="ARBA00022448"/>
    </source>
</evidence>
<keyword evidence="4 8" id="KW-0653">Protein transport</keyword>
<comment type="function">
    <text evidence="8">May be involved in fusion of retrograde transport vesicles derived from an endocytic compartment with the Golgi complex.</text>
</comment>
<evidence type="ECO:0000313" key="9">
    <source>
        <dbReference type="EMBL" id="GMH92691.1"/>
    </source>
</evidence>
<comment type="caution">
    <text evidence="9">The sequence shown here is derived from an EMBL/GenBank/DDBJ whole genome shotgun (WGS) entry which is preliminary data.</text>
</comment>
<sequence length="177" mass="19490">MNDLQNQVKGLLNPTREKTWNEQLEEEVCSVFPALSYTQRLTGCLCCMALGFLLSFGSFLRFSKLLHGDATPFAVCFTMGSIIALTGTCFLSGPQSQMKKMCKKTRAGASAMYILSIIGTLGLAFYGGDIKGQAGLLVICVLIQYTAIIWYTLSYIPYARDMVKSCCKSKFCGEEMC</sequence>
<proteinExistence type="inferred from homology"/>
<evidence type="ECO:0000256" key="8">
    <source>
        <dbReference type="RuleBase" id="RU363111"/>
    </source>
</evidence>
<keyword evidence="10" id="KW-1185">Reference proteome</keyword>